<sequence>MVCVLPDDPVEILRLCAIGYDELCWPEDYGLTPSEIRERRAVRDDDGELVVPDPNEVEPVAFRAWVETTFGVTVPATASEIVATTADMDDETSDDPFCRWTREYSG</sequence>
<organism evidence="1 2">
    <name type="scientific">Chenggangzhangella methanolivorans</name>
    <dbReference type="NCBI Taxonomy" id="1437009"/>
    <lineage>
        <taxon>Bacteria</taxon>
        <taxon>Pseudomonadati</taxon>
        <taxon>Pseudomonadota</taxon>
        <taxon>Alphaproteobacteria</taxon>
        <taxon>Hyphomicrobiales</taxon>
        <taxon>Methylopilaceae</taxon>
        <taxon>Chenggangzhangella</taxon>
    </lineage>
</organism>
<evidence type="ECO:0000313" key="1">
    <source>
        <dbReference type="EMBL" id="QZO00897.1"/>
    </source>
</evidence>
<dbReference type="EMBL" id="CP081869">
    <property type="protein sequence ID" value="QZO00897.1"/>
    <property type="molecule type" value="Genomic_DNA"/>
</dbReference>
<reference evidence="1" key="1">
    <citation type="submission" date="2021-08" db="EMBL/GenBank/DDBJ databases">
        <authorList>
            <person name="Zhang H."/>
            <person name="Xu M."/>
            <person name="Yu Z."/>
            <person name="Yang L."/>
            <person name="Cai Y."/>
        </authorList>
    </citation>
    <scope>NUCLEOTIDE SEQUENCE</scope>
    <source>
        <strain evidence="1">CHL1</strain>
    </source>
</reference>
<dbReference type="AlphaFoldDB" id="A0A9E6RB11"/>
<dbReference type="KEGG" id="cmet:K6K41_04510"/>
<dbReference type="RefSeq" id="WP_261404103.1">
    <property type="nucleotide sequence ID" value="NZ_CP081869.1"/>
</dbReference>
<keyword evidence="2" id="KW-1185">Reference proteome</keyword>
<dbReference type="Proteomes" id="UP000825701">
    <property type="component" value="Chromosome"/>
</dbReference>
<gene>
    <name evidence="1" type="ORF">K6K41_04510</name>
</gene>
<protein>
    <submittedName>
        <fullName evidence="1">Uncharacterized protein</fullName>
    </submittedName>
</protein>
<evidence type="ECO:0000313" key="2">
    <source>
        <dbReference type="Proteomes" id="UP000825701"/>
    </source>
</evidence>
<accession>A0A9E6RB11</accession>
<name>A0A9E6RB11_9HYPH</name>
<proteinExistence type="predicted"/>